<evidence type="ECO:0000259" key="2">
    <source>
        <dbReference type="Pfam" id="PF01890"/>
    </source>
</evidence>
<dbReference type="PANTHER" id="PTHR37477:SF1">
    <property type="entry name" value="COBALT-PRECORRIN-5A HYDROLASE"/>
    <property type="match status" value="1"/>
</dbReference>
<dbReference type="InterPro" id="IPR052553">
    <property type="entry name" value="CbiG_hydrolase"/>
</dbReference>
<evidence type="ECO:0000313" key="4">
    <source>
        <dbReference type="Proteomes" id="UP001049518"/>
    </source>
</evidence>
<evidence type="ECO:0000256" key="1">
    <source>
        <dbReference type="SAM" id="MobiDB-lite"/>
    </source>
</evidence>
<name>A0ABX8QS62_9ACTN</name>
<evidence type="ECO:0000313" key="3">
    <source>
        <dbReference type="EMBL" id="QXJ21049.1"/>
    </source>
</evidence>
<dbReference type="Gene3D" id="3.30.420.180">
    <property type="entry name" value="CobE/GbiG C-terminal domain"/>
    <property type="match status" value="1"/>
</dbReference>
<organism evidence="3 4">
    <name type="scientific">Actinomadura graeca</name>
    <dbReference type="NCBI Taxonomy" id="2750812"/>
    <lineage>
        <taxon>Bacteria</taxon>
        <taxon>Bacillati</taxon>
        <taxon>Actinomycetota</taxon>
        <taxon>Actinomycetes</taxon>
        <taxon>Streptosporangiales</taxon>
        <taxon>Thermomonosporaceae</taxon>
        <taxon>Actinomadura</taxon>
    </lineage>
</organism>
<feature type="compositionally biased region" description="Acidic residues" evidence="1">
    <location>
        <begin position="1"/>
        <end position="10"/>
    </location>
</feature>
<feature type="domain" description="CobE/GbiG C-terminal" evidence="2">
    <location>
        <begin position="36"/>
        <end position="161"/>
    </location>
</feature>
<dbReference type="RefSeq" id="WP_231334176.1">
    <property type="nucleotide sequence ID" value="NZ_CP059572.1"/>
</dbReference>
<dbReference type="InterPro" id="IPR036518">
    <property type="entry name" value="CobE/GbiG_C_sf"/>
</dbReference>
<dbReference type="InterPro" id="IPR002750">
    <property type="entry name" value="CobE/GbiG_C"/>
</dbReference>
<keyword evidence="4" id="KW-1185">Reference proteome</keyword>
<feature type="compositionally biased region" description="Low complexity" evidence="1">
    <location>
        <begin position="32"/>
        <end position="41"/>
    </location>
</feature>
<proteinExistence type="predicted"/>
<feature type="region of interest" description="Disordered" evidence="1">
    <location>
        <begin position="1"/>
        <end position="41"/>
    </location>
</feature>
<dbReference type="Pfam" id="PF01890">
    <property type="entry name" value="CbiG_C"/>
    <property type="match status" value="1"/>
</dbReference>
<dbReference type="PANTHER" id="PTHR37477">
    <property type="entry name" value="COBALT-PRECORRIN-5A HYDROLASE"/>
    <property type="match status" value="1"/>
</dbReference>
<feature type="compositionally biased region" description="Polar residues" evidence="1">
    <location>
        <begin position="18"/>
        <end position="31"/>
    </location>
</feature>
<dbReference type="SUPFAM" id="SSF159664">
    <property type="entry name" value="CobE/GbiG C-terminal domain-like"/>
    <property type="match status" value="1"/>
</dbReference>
<dbReference type="EMBL" id="CP059572">
    <property type="protein sequence ID" value="QXJ21049.1"/>
    <property type="molecule type" value="Genomic_DNA"/>
</dbReference>
<dbReference type="Proteomes" id="UP001049518">
    <property type="component" value="Chromosome"/>
</dbReference>
<gene>
    <name evidence="3" type="ORF">AGRA3207_001864</name>
</gene>
<sequence>MSGAQDDESAAESSQAAVTSRSAESSQAVQTSETAVVGVGASSGASAREVGGLIDLVLAEAGLAPRQVRCVATADGRAAEPLLRAAAGSRGLPLVTYPVAVLARVGVPHPSDAVRARTGTASVAEAAALHAALPAGRAPGGGQARLVVRKRRSAHATAAVATAAREAPDEDPAHQVRQILSNRLMSDKP</sequence>
<protein>
    <submittedName>
        <fullName evidence="3">Cobalamin biosynthesis protein</fullName>
    </submittedName>
</protein>
<accession>A0ABX8QS62</accession>
<reference evidence="3" key="1">
    <citation type="submission" date="2020-07" db="EMBL/GenBank/DDBJ databases">
        <authorList>
            <person name="Tarantini F.S."/>
            <person name="Hong K.W."/>
            <person name="Chan K.G."/>
        </authorList>
    </citation>
    <scope>NUCLEOTIDE SEQUENCE</scope>
    <source>
        <strain evidence="3">32-07</strain>
    </source>
</reference>